<protein>
    <recommendedName>
        <fullName evidence="2">F-box domain-containing protein</fullName>
    </recommendedName>
</protein>
<feature type="compositionally biased region" description="Basic and acidic residues" evidence="1">
    <location>
        <begin position="895"/>
        <end position="911"/>
    </location>
</feature>
<comment type="caution">
    <text evidence="3">The sequence shown here is derived from an EMBL/GenBank/DDBJ whole genome shotgun (WGS) entry which is preliminary data.</text>
</comment>
<feature type="compositionally biased region" description="Polar residues" evidence="1">
    <location>
        <begin position="881"/>
        <end position="894"/>
    </location>
</feature>
<feature type="region of interest" description="Disordered" evidence="1">
    <location>
        <begin position="1004"/>
        <end position="1138"/>
    </location>
</feature>
<feature type="compositionally biased region" description="Basic and acidic residues" evidence="1">
    <location>
        <begin position="1109"/>
        <end position="1121"/>
    </location>
</feature>
<dbReference type="Pfam" id="PF12937">
    <property type="entry name" value="F-box-like"/>
    <property type="match status" value="1"/>
</dbReference>
<sequence>MSGFLVASPKIFQLRLVPIGIFGHDSFEDVAVQASQQIRKTHLSTTMASNAPATSPADDLLSIAYRELETANKKLEEATIALYRLKLIKLQCCPYPSEDYDELDRERKECLYVLFGTPPRWGDIFNSEWWTQAMEAGLGDSVDELDDLINRAQADKVELEAPQAFIRCRIADMTHDQVRNLGVLDLPDEILVTIFQCVEDSDLPSSVDHDWGDGKDIVSARQVCRRFCYAASGFLVRRICVEPSKASLARLEEVSRHPAIAAGVYHVKLVLRFYNPSLASMNDFATYHAETLDAQIKTWQASQPDQENVAGQAAADVKNADSLILTLLLLAQIPAGQLDVLPDDNKSVMERLGQAHREYLRLFEEQKWLLSEGRFAKAAGSAMARMPRARHLEIADTDPPEVVLFGPGVDLWGAMEQLMRQPMGRQGAIACNRIGIQPPSYKCVVDMLDGVRGAGAWLETMAIDLHSPGLVGSMAPTLDTHRELASGLQKLKRFEWKIRAEMAPESMHDVEKFLRACIDTPSLEYIGIDIKGQNEAEPSVDMGKVMGVVDRKLLRSLWLCRVDFQLDHLKVFLSHLNHERVSLSMADLFLLSGTWKELLDVLRNKEAGEKWLRRPAGQEIEDMSMEEYHSIFAGEGGGGKAQLYISKKLSGWSAPNPIHALEERRAAAAAAAAPPTAKRATHSRLDNVDINMLVSSVRAAHRPRGIRSGSLDAAARLRSAALLSHQLQHTRGFRFGWYRASYGSPEPPPDDMYLRCRKFRYKYTSSTVRDTTPGRTVLIDDADSTARRFGLWRIYGRAREHSHKAQGPRGATITPGNPEGVRPGQGIEDVERAPMESLIFGTAHQSRGNMRGTPIPDSEVPFTIDPITNRKVYGPQPSRMGASSASNVAGFSKSNKPDFESLRPPHIDDTRTGNPFDAPPILESEQYLADLAGFPTARDILGLKEKNVSWHPAEGLAAPTASPQTNRDEHPLDHQILSHASRTYDDLHEYGPVDFAEPDGKIAPEAWDRSHTRQYEDIDKYEVVRSHEPDGEYKHTSESTVDSSELKEYKPVRSHEPDGKYKETPEPSADASELENYQPFRSHEPDGKQKQESEFSVDPSELAKYQPFRSHEPDGKQKQESEFSVDPSELAKYQPFRSHEPDGMYAAAAHNSAQLGVKKDCPDLEWYNHGLFSHEPDGKYAAEATKPTPAQVLEGESFEYDLKGIEASGATPEEKTYYRQMLESFMARLAEEEPNAADSSPQAPLNDHAKGPVEKKVLTGNYVRDFPEEFARSWTTKDSTLLPTDIDQSVKTTTPPPPSPTQPTTNLQPALDRYPKSPNHTTPPTPPNPTPQPTLYKLLTHDPLTNLITTTTTTSSIPSNTPLLTPADILPLLSHPARFITHFPALQAQGFELVSGAGDVLVFRKVREPSESESKSESVSESVNPIDMMGKQVQRREYYATAAERFASPTGFVNYELPQPQKQVRRVEEVFSGPKIEAEEVPEEQGKKGVGKRLVVGAAWMAGVAYSIGVVGEFLGNGGL</sequence>
<feature type="compositionally biased region" description="Basic and acidic residues" evidence="1">
    <location>
        <begin position="1081"/>
        <end position="1093"/>
    </location>
</feature>
<dbReference type="Gene3D" id="1.20.1280.50">
    <property type="match status" value="1"/>
</dbReference>
<feature type="region of interest" description="Disordered" evidence="1">
    <location>
        <begin position="800"/>
        <end position="822"/>
    </location>
</feature>
<reference evidence="3" key="1">
    <citation type="submission" date="2023-06" db="EMBL/GenBank/DDBJ databases">
        <title>Genome-scale phylogeny and comparative genomics of the fungal order Sordariales.</title>
        <authorList>
            <consortium name="Lawrence Berkeley National Laboratory"/>
            <person name="Hensen N."/>
            <person name="Bonometti L."/>
            <person name="Westerberg I."/>
            <person name="Brannstrom I.O."/>
            <person name="Guillou S."/>
            <person name="Cros-Aarteil S."/>
            <person name="Calhoun S."/>
            <person name="Haridas S."/>
            <person name="Kuo A."/>
            <person name="Mondo S."/>
            <person name="Pangilinan J."/>
            <person name="Riley R."/>
            <person name="LaButti K."/>
            <person name="Andreopoulos B."/>
            <person name="Lipzen A."/>
            <person name="Chen C."/>
            <person name="Yanf M."/>
            <person name="Daum C."/>
            <person name="Ng V."/>
            <person name="Clum A."/>
            <person name="Steindorff A."/>
            <person name="Ohm R."/>
            <person name="Martin F."/>
            <person name="Silar P."/>
            <person name="Natvig D."/>
            <person name="Lalanne C."/>
            <person name="Gautier V."/>
            <person name="Ament-velasquez S.L."/>
            <person name="Kruys A."/>
            <person name="Hutchinson M.I."/>
            <person name="Powell A.J."/>
            <person name="Barry K."/>
            <person name="Miller A.N."/>
            <person name="Grigoriev I.V."/>
            <person name="Debuchy R."/>
            <person name="Gladieux P."/>
            <person name="Thoren M.H."/>
            <person name="Johannesson H."/>
        </authorList>
    </citation>
    <scope>NUCLEOTIDE SEQUENCE</scope>
    <source>
        <strain evidence="3">SMH3187-1</strain>
    </source>
</reference>
<feature type="compositionally biased region" description="Pro residues" evidence="1">
    <location>
        <begin position="1321"/>
        <end position="1332"/>
    </location>
</feature>
<gene>
    <name evidence="3" type="ORF">B0T18DRAFT_448472</name>
</gene>
<feature type="compositionally biased region" description="Basic and acidic residues" evidence="1">
    <location>
        <begin position="1044"/>
        <end position="1065"/>
    </location>
</feature>
<dbReference type="EMBL" id="JAUKUD010000005">
    <property type="protein sequence ID" value="KAK0743898.1"/>
    <property type="molecule type" value="Genomic_DNA"/>
</dbReference>
<name>A0AA40EQY4_9PEZI</name>
<evidence type="ECO:0000256" key="1">
    <source>
        <dbReference type="SAM" id="MobiDB-lite"/>
    </source>
</evidence>
<keyword evidence="4" id="KW-1185">Reference proteome</keyword>
<organism evidence="3 4">
    <name type="scientific">Schizothecium vesticola</name>
    <dbReference type="NCBI Taxonomy" id="314040"/>
    <lineage>
        <taxon>Eukaryota</taxon>
        <taxon>Fungi</taxon>
        <taxon>Dikarya</taxon>
        <taxon>Ascomycota</taxon>
        <taxon>Pezizomycotina</taxon>
        <taxon>Sordariomycetes</taxon>
        <taxon>Sordariomycetidae</taxon>
        <taxon>Sordariales</taxon>
        <taxon>Schizotheciaceae</taxon>
        <taxon>Schizothecium</taxon>
    </lineage>
</organism>
<dbReference type="CDD" id="cd09917">
    <property type="entry name" value="F-box_SF"/>
    <property type="match status" value="1"/>
</dbReference>
<dbReference type="InterPro" id="IPR036047">
    <property type="entry name" value="F-box-like_dom_sf"/>
</dbReference>
<dbReference type="SUPFAM" id="SSF81383">
    <property type="entry name" value="F-box domain"/>
    <property type="match status" value="1"/>
</dbReference>
<evidence type="ECO:0000313" key="4">
    <source>
        <dbReference type="Proteomes" id="UP001172155"/>
    </source>
</evidence>
<dbReference type="InterPro" id="IPR001810">
    <property type="entry name" value="F-box_dom"/>
</dbReference>
<feature type="compositionally biased region" description="Basic and acidic residues" evidence="1">
    <location>
        <begin position="1004"/>
        <end position="1037"/>
    </location>
</feature>
<evidence type="ECO:0000313" key="3">
    <source>
        <dbReference type="EMBL" id="KAK0743898.1"/>
    </source>
</evidence>
<evidence type="ECO:0000259" key="2">
    <source>
        <dbReference type="Pfam" id="PF12937"/>
    </source>
</evidence>
<feature type="region of interest" description="Disordered" evidence="1">
    <location>
        <begin position="1277"/>
        <end position="1337"/>
    </location>
</feature>
<feature type="region of interest" description="Disordered" evidence="1">
    <location>
        <begin position="1229"/>
        <end position="1252"/>
    </location>
</feature>
<accession>A0AA40EQY4</accession>
<feature type="domain" description="F-box" evidence="2">
    <location>
        <begin position="184"/>
        <end position="241"/>
    </location>
</feature>
<dbReference type="Proteomes" id="UP001172155">
    <property type="component" value="Unassembled WGS sequence"/>
</dbReference>
<feature type="compositionally biased region" description="Polar residues" evidence="1">
    <location>
        <begin position="1277"/>
        <end position="1291"/>
    </location>
</feature>
<feature type="region of interest" description="Disordered" evidence="1">
    <location>
        <begin position="874"/>
        <end position="913"/>
    </location>
</feature>
<proteinExistence type="predicted"/>